<accession>A0AAV5V1L5</accession>
<protein>
    <recommendedName>
        <fullName evidence="3">Cytochrome P450</fullName>
    </recommendedName>
</protein>
<reference evidence="1" key="1">
    <citation type="submission" date="2023-10" db="EMBL/GenBank/DDBJ databases">
        <title>Genome assembly of Pristionchus species.</title>
        <authorList>
            <person name="Yoshida K."/>
            <person name="Sommer R.J."/>
        </authorList>
    </citation>
    <scope>NUCLEOTIDE SEQUENCE</scope>
    <source>
        <strain evidence="1">RS5133</strain>
    </source>
</reference>
<evidence type="ECO:0000313" key="2">
    <source>
        <dbReference type="Proteomes" id="UP001432322"/>
    </source>
</evidence>
<proteinExistence type="predicted"/>
<organism evidence="1 2">
    <name type="scientific">Pristionchus fissidentatus</name>
    <dbReference type="NCBI Taxonomy" id="1538716"/>
    <lineage>
        <taxon>Eukaryota</taxon>
        <taxon>Metazoa</taxon>
        <taxon>Ecdysozoa</taxon>
        <taxon>Nematoda</taxon>
        <taxon>Chromadorea</taxon>
        <taxon>Rhabditida</taxon>
        <taxon>Rhabditina</taxon>
        <taxon>Diplogasteromorpha</taxon>
        <taxon>Diplogasteroidea</taxon>
        <taxon>Neodiplogasteridae</taxon>
        <taxon>Pristionchus</taxon>
    </lineage>
</organism>
<name>A0AAV5V1L5_9BILA</name>
<comment type="caution">
    <text evidence="1">The sequence shown here is derived from an EMBL/GenBank/DDBJ whole genome shotgun (WGS) entry which is preliminary data.</text>
</comment>
<evidence type="ECO:0008006" key="3">
    <source>
        <dbReference type="Google" id="ProtNLM"/>
    </source>
</evidence>
<dbReference type="AlphaFoldDB" id="A0AAV5V1L5"/>
<keyword evidence="2" id="KW-1185">Reference proteome</keyword>
<feature type="non-terminal residue" evidence="1">
    <location>
        <position position="1"/>
    </location>
</feature>
<feature type="non-terminal residue" evidence="1">
    <location>
        <position position="119"/>
    </location>
</feature>
<dbReference type="EMBL" id="BTSY01000001">
    <property type="protein sequence ID" value="GMT12370.1"/>
    <property type="molecule type" value="Genomic_DNA"/>
</dbReference>
<dbReference type="Proteomes" id="UP001432322">
    <property type="component" value="Unassembled WGS sequence"/>
</dbReference>
<sequence>RHFRFAQFILTLKPRSLKIDKESEFPYEMFTTEFLNRFSTGPLNHDIKMLVEQEEGPAISNRMFPTRDILPILCRFSIFHLVPFTLETSWLIEAIMMRVRLTDGKGFWYFSLTSALRTI</sequence>
<evidence type="ECO:0000313" key="1">
    <source>
        <dbReference type="EMBL" id="GMT12370.1"/>
    </source>
</evidence>
<gene>
    <name evidence="1" type="ORF">PFISCL1PPCAC_3667</name>
</gene>